<feature type="compositionally biased region" description="Acidic residues" evidence="5">
    <location>
        <begin position="238"/>
        <end position="249"/>
    </location>
</feature>
<comment type="caution">
    <text evidence="7">The sequence shown here is derived from an EMBL/GenBank/DDBJ whole genome shotgun (WGS) entry which is preliminary data.</text>
</comment>
<feature type="region of interest" description="Disordered" evidence="5">
    <location>
        <begin position="223"/>
        <end position="287"/>
    </location>
</feature>
<keyword evidence="3" id="KW-0460">Magnesium</keyword>
<evidence type="ECO:0000256" key="5">
    <source>
        <dbReference type="SAM" id="MobiDB-lite"/>
    </source>
</evidence>
<gene>
    <name evidence="7" type="ORF">QBC42DRAFT_277421</name>
</gene>
<evidence type="ECO:0000313" key="8">
    <source>
        <dbReference type="Proteomes" id="UP001321749"/>
    </source>
</evidence>
<dbReference type="GO" id="GO:0005525">
    <property type="term" value="F:GTP binding"/>
    <property type="evidence" value="ECO:0007669"/>
    <property type="project" value="UniProtKB-KW"/>
</dbReference>
<feature type="domain" description="EngB-type G" evidence="6">
    <location>
        <begin position="159"/>
        <end position="403"/>
    </location>
</feature>
<dbReference type="InterPro" id="IPR027417">
    <property type="entry name" value="P-loop_NTPase"/>
</dbReference>
<dbReference type="Pfam" id="PF01926">
    <property type="entry name" value="MMR_HSR1"/>
    <property type="match status" value="1"/>
</dbReference>
<dbReference type="PANTHER" id="PTHR46498:SF1">
    <property type="entry name" value="GTP-BINDING PROTEIN 8"/>
    <property type="match status" value="1"/>
</dbReference>
<keyword evidence="4" id="KW-0342">GTP-binding</keyword>
<dbReference type="InterPro" id="IPR006073">
    <property type="entry name" value="GTP-bd"/>
</dbReference>
<dbReference type="Proteomes" id="UP001321749">
    <property type="component" value="Unassembled WGS sequence"/>
</dbReference>
<dbReference type="GO" id="GO:0005739">
    <property type="term" value="C:mitochondrion"/>
    <property type="evidence" value="ECO:0007669"/>
    <property type="project" value="TreeGrafter"/>
</dbReference>
<feature type="compositionally biased region" description="Basic and acidic residues" evidence="5">
    <location>
        <begin position="270"/>
        <end position="287"/>
    </location>
</feature>
<keyword evidence="1" id="KW-0479">Metal-binding</keyword>
<keyword evidence="2" id="KW-0547">Nucleotide-binding</keyword>
<protein>
    <recommendedName>
        <fullName evidence="6">EngB-type G domain-containing protein</fullName>
    </recommendedName>
</protein>
<dbReference type="AlphaFoldDB" id="A0AAV9HGG1"/>
<dbReference type="PROSITE" id="PS51706">
    <property type="entry name" value="G_ENGB"/>
    <property type="match status" value="1"/>
</dbReference>
<sequence>MTHLRLTATVTATAPALRHIVSNPPVFRSSPAVFLCAHRCLSTSAPRHRREVDIRRMRERGWGTAYKQRKSELEPSSPLPPLSPPPPPPPPPKDGETDSSSTIPTSYLPPPSNDPNQRAVPAVAPSASSLYHATHIFSSRPPKFLYSAGRFLELPRNPHTPEVCLIGRSNVGKSTLINALAGLSGSAARSSHGLQARRANSAITSRKAGCTVTLNGYGFGEPPAAIGGLKREQKQEQGEEEQQEEEEIEKEEKEREGAGGKAKTTQSGKSRADRRQEAKEARLRDPPRAHALVMVDMPGYGLGSEVAWGKEIQKYLERRVMLKGAVVLIDSVAGIKDLDRAVFKSLRAAGLKTAVVLTKVDKLIEGKDRERAQGRIQEVCLSIWNELRRIERHSETWTEGGENGWENEIFVTGAGDPKNGGLGIEEARWAICKMAGLVEDTREAVVPGLEANPAGAAPPKIVSFDDIVWAPAKPVEEKTVVQQEPEKITTFEGLRRATTPKQSGVRQKRLKATF</sequence>
<proteinExistence type="predicted"/>
<evidence type="ECO:0000256" key="4">
    <source>
        <dbReference type="ARBA" id="ARBA00023134"/>
    </source>
</evidence>
<feature type="compositionally biased region" description="Pro residues" evidence="5">
    <location>
        <begin position="77"/>
        <end position="92"/>
    </location>
</feature>
<dbReference type="SUPFAM" id="SSF52540">
    <property type="entry name" value="P-loop containing nucleoside triphosphate hydrolases"/>
    <property type="match status" value="1"/>
</dbReference>
<dbReference type="InterPro" id="IPR030393">
    <property type="entry name" value="G_ENGB_dom"/>
</dbReference>
<dbReference type="InterPro" id="IPR052279">
    <property type="entry name" value="EngB_GTPase"/>
</dbReference>
<evidence type="ECO:0000313" key="7">
    <source>
        <dbReference type="EMBL" id="KAK4458136.1"/>
    </source>
</evidence>
<dbReference type="PANTHER" id="PTHR46498">
    <property type="entry name" value="GTP-BINDING PROTEIN 8"/>
    <property type="match status" value="1"/>
</dbReference>
<organism evidence="7 8">
    <name type="scientific">Cladorrhinum samala</name>
    <dbReference type="NCBI Taxonomy" id="585594"/>
    <lineage>
        <taxon>Eukaryota</taxon>
        <taxon>Fungi</taxon>
        <taxon>Dikarya</taxon>
        <taxon>Ascomycota</taxon>
        <taxon>Pezizomycotina</taxon>
        <taxon>Sordariomycetes</taxon>
        <taxon>Sordariomycetidae</taxon>
        <taxon>Sordariales</taxon>
        <taxon>Podosporaceae</taxon>
        <taxon>Cladorrhinum</taxon>
    </lineage>
</organism>
<dbReference type="GO" id="GO:0046872">
    <property type="term" value="F:metal ion binding"/>
    <property type="evidence" value="ECO:0007669"/>
    <property type="project" value="UniProtKB-KW"/>
</dbReference>
<dbReference type="EMBL" id="MU865081">
    <property type="protein sequence ID" value="KAK4458136.1"/>
    <property type="molecule type" value="Genomic_DNA"/>
</dbReference>
<reference evidence="7" key="2">
    <citation type="submission" date="2023-06" db="EMBL/GenBank/DDBJ databases">
        <authorList>
            <consortium name="Lawrence Berkeley National Laboratory"/>
            <person name="Mondo S.J."/>
            <person name="Hensen N."/>
            <person name="Bonometti L."/>
            <person name="Westerberg I."/>
            <person name="Brannstrom I.O."/>
            <person name="Guillou S."/>
            <person name="Cros-Aarteil S."/>
            <person name="Calhoun S."/>
            <person name="Haridas S."/>
            <person name="Kuo A."/>
            <person name="Pangilinan J."/>
            <person name="Riley R."/>
            <person name="Labutti K."/>
            <person name="Andreopoulos B."/>
            <person name="Lipzen A."/>
            <person name="Chen C."/>
            <person name="Yanf M."/>
            <person name="Daum C."/>
            <person name="Ng V."/>
            <person name="Clum A."/>
            <person name="Steindorff A."/>
            <person name="Ohm R."/>
            <person name="Martin F."/>
            <person name="Silar P."/>
            <person name="Natvig D."/>
            <person name="Lalanne C."/>
            <person name="Gautier V."/>
            <person name="Ament-Velasquez S.L."/>
            <person name="Kruys A."/>
            <person name="Hutchinson M.I."/>
            <person name="Powell A.J."/>
            <person name="Barry K."/>
            <person name="Miller A.N."/>
            <person name="Grigoriev I.V."/>
            <person name="Debuchy R."/>
            <person name="Gladieux P."/>
            <person name="Thoren M.H."/>
            <person name="Johannesson H."/>
        </authorList>
    </citation>
    <scope>NUCLEOTIDE SEQUENCE</scope>
    <source>
        <strain evidence="7">PSN324</strain>
    </source>
</reference>
<evidence type="ECO:0000256" key="2">
    <source>
        <dbReference type="ARBA" id="ARBA00022741"/>
    </source>
</evidence>
<evidence type="ECO:0000256" key="3">
    <source>
        <dbReference type="ARBA" id="ARBA00022842"/>
    </source>
</evidence>
<keyword evidence="8" id="KW-1185">Reference proteome</keyword>
<feature type="region of interest" description="Disordered" evidence="5">
    <location>
        <begin position="61"/>
        <end position="121"/>
    </location>
</feature>
<evidence type="ECO:0000256" key="1">
    <source>
        <dbReference type="ARBA" id="ARBA00022723"/>
    </source>
</evidence>
<dbReference type="Gene3D" id="3.40.50.300">
    <property type="entry name" value="P-loop containing nucleotide triphosphate hydrolases"/>
    <property type="match status" value="1"/>
</dbReference>
<evidence type="ECO:0000259" key="6">
    <source>
        <dbReference type="PROSITE" id="PS51706"/>
    </source>
</evidence>
<name>A0AAV9HGG1_9PEZI</name>
<accession>A0AAV9HGG1</accession>
<reference evidence="7" key="1">
    <citation type="journal article" date="2023" name="Mol. Phylogenet. Evol.">
        <title>Genome-scale phylogeny and comparative genomics of the fungal order Sordariales.</title>
        <authorList>
            <person name="Hensen N."/>
            <person name="Bonometti L."/>
            <person name="Westerberg I."/>
            <person name="Brannstrom I.O."/>
            <person name="Guillou S."/>
            <person name="Cros-Aarteil S."/>
            <person name="Calhoun S."/>
            <person name="Haridas S."/>
            <person name="Kuo A."/>
            <person name="Mondo S."/>
            <person name="Pangilinan J."/>
            <person name="Riley R."/>
            <person name="LaButti K."/>
            <person name="Andreopoulos B."/>
            <person name="Lipzen A."/>
            <person name="Chen C."/>
            <person name="Yan M."/>
            <person name="Daum C."/>
            <person name="Ng V."/>
            <person name="Clum A."/>
            <person name="Steindorff A."/>
            <person name="Ohm R.A."/>
            <person name="Martin F."/>
            <person name="Silar P."/>
            <person name="Natvig D.O."/>
            <person name="Lalanne C."/>
            <person name="Gautier V."/>
            <person name="Ament-Velasquez S.L."/>
            <person name="Kruys A."/>
            <person name="Hutchinson M.I."/>
            <person name="Powell A.J."/>
            <person name="Barry K."/>
            <person name="Miller A.N."/>
            <person name="Grigoriev I.V."/>
            <person name="Debuchy R."/>
            <person name="Gladieux P."/>
            <person name="Hiltunen Thoren M."/>
            <person name="Johannesson H."/>
        </authorList>
    </citation>
    <scope>NUCLEOTIDE SEQUENCE</scope>
    <source>
        <strain evidence="7">PSN324</strain>
    </source>
</reference>